<keyword evidence="6" id="KW-0547">Nucleotide-binding</keyword>
<dbReference type="Proteomes" id="UP000648918">
    <property type="component" value="Unassembled WGS sequence"/>
</dbReference>
<dbReference type="SUPFAM" id="SSF52540">
    <property type="entry name" value="P-loop containing nucleoside triphosphate hydrolases"/>
    <property type="match status" value="1"/>
</dbReference>
<evidence type="ECO:0000256" key="7">
    <source>
        <dbReference type="ARBA" id="ARBA00022840"/>
    </source>
</evidence>
<feature type="coiled-coil region" evidence="10">
    <location>
        <begin position="655"/>
        <end position="720"/>
    </location>
</feature>
<keyword evidence="7" id="KW-0067">ATP-binding</keyword>
<feature type="coiled-coil region" evidence="10">
    <location>
        <begin position="850"/>
        <end position="887"/>
    </location>
</feature>
<evidence type="ECO:0000256" key="4">
    <source>
        <dbReference type="ARBA" id="ARBA00018687"/>
    </source>
</evidence>
<feature type="non-terminal residue" evidence="11">
    <location>
        <position position="1"/>
    </location>
</feature>
<dbReference type="GO" id="GO:0003697">
    <property type="term" value="F:single-stranded DNA binding"/>
    <property type="evidence" value="ECO:0007669"/>
    <property type="project" value="TreeGrafter"/>
</dbReference>
<proteinExistence type="inferred from homology"/>
<name>A0A851ZBA8_9AVES</name>
<dbReference type="InterPro" id="IPR027417">
    <property type="entry name" value="P-loop_NTPase"/>
</dbReference>
<evidence type="ECO:0000256" key="3">
    <source>
        <dbReference type="ARBA" id="ARBA00010171"/>
    </source>
</evidence>
<keyword evidence="12" id="KW-1185">Reference proteome</keyword>
<sequence>TYDVCEVRPGPNLNMIVGANGTGKSSIVCAICLGLAGKPSFIGRADKVGLFVKQGCLKGVLEIELSKTPDNIIITREIQVVNNTSAWFINRKPTTLKTVEEQIAALNIQVDNLCQFLPQDRVGEFAKLSKIELLEATEKSVGPPEMYRFHCELKNFREKERELEVNMHIREIESSDCRGISIIKFDIRCYRIRRWHLFTKSNLCRDKTNSLEKMRQRIERYKQDVDRYHERKRHLDLIEMLERKRPWVEYENVRQQHEKVKQSRDQAKEEVKNLKEMQSPVTKKIQETEDCFKSLDMKIRDKAAEIKEISQKCKQKQDALEVKDKQIEEIHQSLRMKKDEEMDRQRRIHNTHKMIEDWKNELNTIAVCENLQPQTDAVNNELKELQEERANIDSDISDLRTEKMNQTREQKRIIDRLEQLNNMMNMKEENLKGRFQDTYSALMWLRKNKDKFKNKVCEPMMLEINMKDNRHAKYIENHVSGNDMRAFVFESLEDMEMFLAEMRDHQKLRVNAVCAPAQSCAESLPSRPIEELHRYGFFSYLRELFDAPHPVMSYLCSQYRIHDVPVGTEKTRNMIERVIQETKLKQIYTAEEKYVLKVSAYTNLTLSTNTALRAAQFLTSSVNTDERRQLENQQQDILNTLKSLDTHLATLFERQKQLDHRDNELRQKKKELLERQNRRRQLESKIAVKYDSLKQLEQDAIDLEKESQQANVKIKEINIQKARLVTELMHLIKNCISMNILKADLVLQSAVVAAEKNKLESEYKAASVQLKAAEQRYHDLDDKKRVLTENSKELLKKARQVCKLSPDQQLPKEFQTAFQALPSTLEEIDAFLNEEKTRASCLTGLNASVVEEYNKQTQEIEQLTKYLEEKKNELDNYKQNISQVKERWLNPLKKLIEQINEKFSNFFNSMQCVGEVDLHVENEEEYDKYGIRIRVKFHSSTELRELTPYHQSGGEKSVS</sequence>
<dbReference type="EMBL" id="WBNJ01000568">
    <property type="protein sequence ID" value="NXD86419.1"/>
    <property type="molecule type" value="Genomic_DNA"/>
</dbReference>
<keyword evidence="8 10" id="KW-0175">Coiled coil</keyword>
<comment type="similarity">
    <text evidence="3">Belongs to the SMC family. SMC5 subfamily.</text>
</comment>
<dbReference type="PANTHER" id="PTHR45916">
    <property type="entry name" value="STRUCTURAL MAINTENANCE OF CHROMOSOMES PROTEIN 5"/>
    <property type="match status" value="1"/>
</dbReference>
<dbReference type="GO" id="GO:0005634">
    <property type="term" value="C:nucleus"/>
    <property type="evidence" value="ECO:0007669"/>
    <property type="project" value="UniProtKB-SubCell"/>
</dbReference>
<gene>
    <name evidence="11" type="primary">Smc5</name>
    <name evidence="11" type="ORF">HALSEN_R01320</name>
</gene>
<evidence type="ECO:0000313" key="12">
    <source>
        <dbReference type="Proteomes" id="UP000648918"/>
    </source>
</evidence>
<dbReference type="GO" id="GO:0005524">
    <property type="term" value="F:ATP binding"/>
    <property type="evidence" value="ECO:0007669"/>
    <property type="project" value="UniProtKB-KW"/>
</dbReference>
<protein>
    <recommendedName>
        <fullName evidence="4">Structural maintenance of chromosomes protein 5</fullName>
    </recommendedName>
</protein>
<evidence type="ECO:0000256" key="8">
    <source>
        <dbReference type="ARBA" id="ARBA00023054"/>
    </source>
</evidence>
<feature type="non-terminal residue" evidence="11">
    <location>
        <position position="959"/>
    </location>
</feature>
<evidence type="ECO:0000256" key="2">
    <source>
        <dbReference type="ARBA" id="ARBA00004286"/>
    </source>
</evidence>
<keyword evidence="5" id="KW-0158">Chromosome</keyword>
<feature type="coiled-coil region" evidence="10">
    <location>
        <begin position="756"/>
        <end position="790"/>
    </location>
</feature>
<dbReference type="Gene3D" id="3.40.50.300">
    <property type="entry name" value="P-loop containing nucleotide triphosphate hydrolases"/>
    <property type="match status" value="2"/>
</dbReference>
<dbReference type="GO" id="GO:0000724">
    <property type="term" value="P:double-strand break repair via homologous recombination"/>
    <property type="evidence" value="ECO:0007669"/>
    <property type="project" value="TreeGrafter"/>
</dbReference>
<feature type="coiled-coil region" evidence="10">
    <location>
        <begin position="368"/>
        <end position="434"/>
    </location>
</feature>
<evidence type="ECO:0000256" key="9">
    <source>
        <dbReference type="ARBA" id="ARBA00023242"/>
    </source>
</evidence>
<comment type="caution">
    <text evidence="11">The sequence shown here is derived from an EMBL/GenBank/DDBJ whole genome shotgun (WGS) entry which is preliminary data.</text>
</comment>
<accession>A0A851ZBA8</accession>
<keyword evidence="9" id="KW-0539">Nucleus</keyword>
<evidence type="ECO:0000256" key="6">
    <source>
        <dbReference type="ARBA" id="ARBA00022741"/>
    </source>
</evidence>
<dbReference type="GO" id="GO:0030915">
    <property type="term" value="C:Smc5-Smc6 complex"/>
    <property type="evidence" value="ECO:0007669"/>
    <property type="project" value="TreeGrafter"/>
</dbReference>
<evidence type="ECO:0000313" key="11">
    <source>
        <dbReference type="EMBL" id="NXD86419.1"/>
    </source>
</evidence>
<reference evidence="11" key="1">
    <citation type="submission" date="2019-09" db="EMBL/GenBank/DDBJ databases">
        <title>Bird 10,000 Genomes (B10K) Project - Family phase.</title>
        <authorList>
            <person name="Zhang G."/>
        </authorList>
    </citation>
    <scope>NUCLEOTIDE SEQUENCE</scope>
    <source>
        <strain evidence="11">B10K-DU-024-03</strain>
        <tissue evidence="11">Muscle</tissue>
    </source>
</reference>
<evidence type="ECO:0000256" key="1">
    <source>
        <dbReference type="ARBA" id="ARBA00004123"/>
    </source>
</evidence>
<organism evidence="11 12">
    <name type="scientific">Halcyon senegalensis</name>
    <dbReference type="NCBI Taxonomy" id="342381"/>
    <lineage>
        <taxon>Eukaryota</taxon>
        <taxon>Metazoa</taxon>
        <taxon>Chordata</taxon>
        <taxon>Craniata</taxon>
        <taxon>Vertebrata</taxon>
        <taxon>Euteleostomi</taxon>
        <taxon>Archelosauria</taxon>
        <taxon>Archosauria</taxon>
        <taxon>Dinosauria</taxon>
        <taxon>Saurischia</taxon>
        <taxon>Theropoda</taxon>
        <taxon>Coelurosauria</taxon>
        <taxon>Aves</taxon>
        <taxon>Neognathae</taxon>
        <taxon>Neoaves</taxon>
        <taxon>Telluraves</taxon>
        <taxon>Coraciimorphae</taxon>
        <taxon>Coraciiformes</taxon>
        <taxon>Alcedinidae</taxon>
        <taxon>Halcyon</taxon>
    </lineage>
</organism>
<dbReference type="PANTHER" id="PTHR45916:SF1">
    <property type="entry name" value="STRUCTURAL MAINTENANCE OF CHROMOSOMES PROTEIN 5"/>
    <property type="match status" value="1"/>
</dbReference>
<feature type="coiled-coil region" evidence="10">
    <location>
        <begin position="204"/>
        <end position="326"/>
    </location>
</feature>
<dbReference type="OrthoDB" id="10254973at2759"/>
<dbReference type="AlphaFoldDB" id="A0A851ZBA8"/>
<dbReference type="FunFam" id="3.40.50.300:FF:000793">
    <property type="entry name" value="Structural maintenance of chromosomes protein 5"/>
    <property type="match status" value="1"/>
</dbReference>
<evidence type="ECO:0000256" key="10">
    <source>
        <dbReference type="SAM" id="Coils"/>
    </source>
</evidence>
<evidence type="ECO:0000256" key="5">
    <source>
        <dbReference type="ARBA" id="ARBA00022454"/>
    </source>
</evidence>
<comment type="subcellular location">
    <subcellularLocation>
        <location evidence="2">Chromosome</location>
    </subcellularLocation>
    <subcellularLocation>
        <location evidence="1">Nucleus</location>
    </subcellularLocation>
</comment>